<dbReference type="PANTHER" id="PTHR34107:SF7">
    <property type="entry name" value="SLR2092 PROTEIN"/>
    <property type="match status" value="1"/>
</dbReference>
<dbReference type="GO" id="GO:0004519">
    <property type="term" value="F:endonuclease activity"/>
    <property type="evidence" value="ECO:0007669"/>
    <property type="project" value="UniProtKB-KW"/>
</dbReference>
<dbReference type="Pfam" id="PF05685">
    <property type="entry name" value="Uma2"/>
    <property type="match status" value="1"/>
</dbReference>
<dbReference type="InterPro" id="IPR012296">
    <property type="entry name" value="Nuclease_put_TT1808"/>
</dbReference>
<keyword evidence="2" id="KW-0255">Endonuclease</keyword>
<accession>A0AA96Y7Q1</accession>
<dbReference type="RefSeq" id="WP_316789047.1">
    <property type="nucleotide sequence ID" value="NZ_CP053540.1"/>
</dbReference>
<protein>
    <submittedName>
        <fullName evidence="2">Uma2 family endonuclease</fullName>
    </submittedName>
</protein>
<dbReference type="Gene3D" id="3.90.1570.10">
    <property type="entry name" value="tt1808, chain A"/>
    <property type="match status" value="1"/>
</dbReference>
<dbReference type="CDD" id="cd06260">
    <property type="entry name" value="DUF820-like"/>
    <property type="match status" value="1"/>
</dbReference>
<organism evidence="2">
    <name type="scientific">Thermoleptolyngbya oregonensis NK1-22</name>
    <dbReference type="NCBI Taxonomy" id="2547457"/>
    <lineage>
        <taxon>Bacteria</taxon>
        <taxon>Bacillati</taxon>
        <taxon>Cyanobacteriota</taxon>
        <taxon>Cyanophyceae</taxon>
        <taxon>Oculatellales</taxon>
        <taxon>Oculatellaceae</taxon>
        <taxon>Thermoleptolyngbya</taxon>
    </lineage>
</organism>
<dbReference type="SUPFAM" id="SSF52980">
    <property type="entry name" value="Restriction endonuclease-like"/>
    <property type="match status" value="1"/>
</dbReference>
<dbReference type="PANTHER" id="PTHR34107">
    <property type="entry name" value="SLL0198 PROTEIN-RELATED"/>
    <property type="match status" value="1"/>
</dbReference>
<evidence type="ECO:0000313" key="2">
    <source>
        <dbReference type="EMBL" id="WOB45261.1"/>
    </source>
</evidence>
<keyword evidence="2" id="KW-0540">Nuclease</keyword>
<dbReference type="AlphaFoldDB" id="A0AA96Y7Q1"/>
<dbReference type="KEGG" id="tog:HNI00_20585"/>
<gene>
    <name evidence="2" type="ORF">HNI00_20585</name>
</gene>
<name>A0AA96Y7Q1_9CYAN</name>
<keyword evidence="2" id="KW-0378">Hydrolase</keyword>
<evidence type="ECO:0000259" key="1">
    <source>
        <dbReference type="Pfam" id="PF05685"/>
    </source>
</evidence>
<reference evidence="2" key="1">
    <citation type="submission" date="2020-05" db="EMBL/GenBank/DDBJ databases">
        <authorList>
            <person name="Zhu T."/>
            <person name="Keshari N."/>
            <person name="Lu X."/>
        </authorList>
    </citation>
    <scope>NUCLEOTIDE SEQUENCE</scope>
    <source>
        <strain evidence="2">NK1-22</strain>
    </source>
</reference>
<sequence>MTTLRIHAELTPLTVELPAQMSLSLEQFHELCRANPDLRIERSATGVVMIMPPTFSDSGNRNAKISQQLCNWNDETELGECFDSSTGFTLPNGAIRSPDAAWIRLERWNALRDEQQASFAPICPDFVVELRSASDRLNLLQDKMQEYLDNGASLGWLIDRPGRTVYVYQRDRPVQVLENPETLRGDPVLPGFVLRLEKIW</sequence>
<dbReference type="InterPro" id="IPR011335">
    <property type="entry name" value="Restrct_endonuc-II-like"/>
</dbReference>
<feature type="domain" description="Putative restriction endonuclease" evidence="1">
    <location>
        <begin position="25"/>
        <end position="196"/>
    </location>
</feature>
<dbReference type="EMBL" id="CP053540">
    <property type="protein sequence ID" value="WOB45261.1"/>
    <property type="molecule type" value="Genomic_DNA"/>
</dbReference>
<dbReference type="InterPro" id="IPR008538">
    <property type="entry name" value="Uma2"/>
</dbReference>
<proteinExistence type="predicted"/>